<proteinExistence type="predicted"/>
<organism evidence="1 2">
    <name type="scientific">Rhodococcus erythropolis (strain PR4 / NBRC 100887)</name>
    <dbReference type="NCBI Taxonomy" id="234621"/>
    <lineage>
        <taxon>Bacteria</taxon>
        <taxon>Bacillati</taxon>
        <taxon>Actinomycetota</taxon>
        <taxon>Actinomycetes</taxon>
        <taxon>Mycobacteriales</taxon>
        <taxon>Nocardiaceae</taxon>
        <taxon>Rhodococcus</taxon>
        <taxon>Rhodococcus erythropolis group</taxon>
    </lineage>
</organism>
<reference evidence="1 2" key="2">
    <citation type="journal article" date="2006" name="Environ. Microbiol.">
        <title>Sequence analysis of three plasmids harboured in Rhodococcus erythropolis strain PR4.</title>
        <authorList>
            <person name="Sekine M."/>
            <person name="Tanikawa S."/>
            <person name="Omata S."/>
            <person name="Saito M."/>
            <person name="Fujisawa T."/>
            <person name="Tsukatani N."/>
            <person name="Tajima T."/>
            <person name="Sekigawa T."/>
            <person name="Kosugi H."/>
            <person name="Matsuo Y."/>
            <person name="Nishiko R."/>
            <person name="Imamura K."/>
            <person name="Ito M."/>
            <person name="Narita H."/>
            <person name="Tago S."/>
            <person name="Fujita N."/>
            <person name="Harayama S."/>
        </authorList>
    </citation>
    <scope>NUCLEOTIDE SEQUENCE [LARGE SCALE GENOMIC DNA]</scope>
    <source>
        <strain evidence="2">PR4 / NBRC 100887</strain>
        <plasmid evidence="1 2">pREC1</plasmid>
    </source>
</reference>
<protein>
    <submittedName>
        <fullName evidence="1">Uncharacterized protein</fullName>
    </submittedName>
</protein>
<dbReference type="EMBL" id="AP008932">
    <property type="protein sequence ID" value="BAE46336.1"/>
    <property type="molecule type" value="Genomic_DNA"/>
</dbReference>
<evidence type="ECO:0000313" key="2">
    <source>
        <dbReference type="Proteomes" id="UP000002204"/>
    </source>
</evidence>
<dbReference type="Proteomes" id="UP000002204">
    <property type="component" value="Plasmid pREC1"/>
</dbReference>
<geneLocation type="plasmid" evidence="1 2">
    <name>pREC1</name>
</geneLocation>
<dbReference type="HOGENOM" id="CLU_2071273_0_0_11"/>
<accession>Q3L8X7</accession>
<evidence type="ECO:0000313" key="1">
    <source>
        <dbReference type="EMBL" id="BAE46336.1"/>
    </source>
</evidence>
<dbReference type="AlphaFoldDB" id="Q3L8X7"/>
<dbReference type="RefSeq" id="WP_011331240.1">
    <property type="nucleotide sequence ID" value="NC_007486.1"/>
</dbReference>
<dbReference type="KEGG" id="rer:RER_pREC1-00950"/>
<keyword evidence="1" id="KW-0614">Plasmid</keyword>
<gene>
    <name evidence="1" type="ordered locus">RER_pREC1-00950</name>
</gene>
<sequence>MANFTTDQTTPAEAAIATLKKLPDNHKKLDEAELTLIDLAMNNGETWDTLAEALGKESGQAMYARYTLLGGRRPFTPVHQGPGGPKWLTAESAGRTNSDVAELEARVTEFWNTSRPTK</sequence>
<reference evidence="2" key="1">
    <citation type="submission" date="2005-03" db="EMBL/GenBank/DDBJ databases">
        <title>Comparison of the complete genome sequences of Rhodococcus erythropolis PR4 and Rhodococcus opacus B4.</title>
        <authorList>
            <person name="Takarada H."/>
            <person name="Sekine M."/>
            <person name="Hosoyama A."/>
            <person name="Yamada R."/>
            <person name="Fujisawa T."/>
            <person name="Omata S."/>
            <person name="Shimizu A."/>
            <person name="Tsukatani N."/>
            <person name="Tanikawa S."/>
            <person name="Fujita N."/>
            <person name="Harayama S."/>
        </authorList>
    </citation>
    <scope>NUCLEOTIDE SEQUENCE [LARGE SCALE GENOMIC DNA]</scope>
    <source>
        <strain evidence="2">PR4 / NBRC 100887</strain>
        <plasmid evidence="2">pREC1</plasmid>
    </source>
</reference>
<dbReference type="PATRIC" id="fig|234621.6.peg.105"/>
<name>Q3L8X7_RHOE4</name>